<comment type="caution">
    <text evidence="2">The sequence shown here is derived from an EMBL/GenBank/DDBJ whole genome shotgun (WGS) entry which is preliminary data.</text>
</comment>
<proteinExistence type="predicted"/>
<accession>A0ABQ3UQC1</accession>
<feature type="domain" description="General stress protein FMN-binding split barrel" evidence="1">
    <location>
        <begin position="10"/>
        <end position="150"/>
    </location>
</feature>
<dbReference type="Gene3D" id="2.30.110.10">
    <property type="entry name" value="Electron Transport, Fmn-binding Protein, Chain A"/>
    <property type="match status" value="1"/>
</dbReference>
<organism evidence="2 3">
    <name type="scientific">Ktedonobacter robiniae</name>
    <dbReference type="NCBI Taxonomy" id="2778365"/>
    <lineage>
        <taxon>Bacteria</taxon>
        <taxon>Bacillati</taxon>
        <taxon>Chloroflexota</taxon>
        <taxon>Ktedonobacteria</taxon>
        <taxon>Ktedonobacterales</taxon>
        <taxon>Ktedonobacteraceae</taxon>
        <taxon>Ktedonobacter</taxon>
    </lineage>
</organism>
<dbReference type="SUPFAM" id="SSF50475">
    <property type="entry name" value="FMN-binding split barrel"/>
    <property type="match status" value="1"/>
</dbReference>
<dbReference type="Proteomes" id="UP000654345">
    <property type="component" value="Unassembled WGS sequence"/>
</dbReference>
<protein>
    <submittedName>
        <fullName evidence="2">General stress protein</fullName>
    </submittedName>
</protein>
<evidence type="ECO:0000313" key="2">
    <source>
        <dbReference type="EMBL" id="GHO54981.1"/>
    </source>
</evidence>
<reference evidence="2 3" key="1">
    <citation type="journal article" date="2021" name="Int. J. Syst. Evol. Microbiol.">
        <title>Reticulibacter mediterranei gen. nov., sp. nov., within the new family Reticulibacteraceae fam. nov., and Ktedonospora formicarum gen. nov., sp. nov., Ktedonobacter robiniae sp. nov., Dictyobacter formicarum sp. nov. and Dictyobacter arantiisoli sp. nov., belonging to the class Ktedonobacteria.</title>
        <authorList>
            <person name="Yabe S."/>
            <person name="Zheng Y."/>
            <person name="Wang C.M."/>
            <person name="Sakai Y."/>
            <person name="Abe K."/>
            <person name="Yokota A."/>
            <person name="Donadio S."/>
            <person name="Cavaletti L."/>
            <person name="Monciardini P."/>
        </authorList>
    </citation>
    <scope>NUCLEOTIDE SEQUENCE [LARGE SCALE GENOMIC DNA]</scope>
    <source>
        <strain evidence="2 3">SOSP1-30</strain>
    </source>
</reference>
<dbReference type="InterPro" id="IPR052917">
    <property type="entry name" value="Stress-Dev_Protein"/>
</dbReference>
<gene>
    <name evidence="2" type="ORF">KSB_34560</name>
</gene>
<evidence type="ECO:0000259" key="1">
    <source>
        <dbReference type="Pfam" id="PF16242"/>
    </source>
</evidence>
<name>A0ABQ3UQC1_9CHLR</name>
<evidence type="ECO:0000313" key="3">
    <source>
        <dbReference type="Proteomes" id="UP000654345"/>
    </source>
</evidence>
<keyword evidence="3" id="KW-1185">Reference proteome</keyword>
<dbReference type="Pfam" id="PF16242">
    <property type="entry name" value="Pyrid_ox_like"/>
    <property type="match status" value="1"/>
</dbReference>
<dbReference type="PANTHER" id="PTHR34818">
    <property type="entry name" value="PROTEIN BLI-3"/>
    <property type="match status" value="1"/>
</dbReference>
<dbReference type="RefSeq" id="WP_201371632.1">
    <property type="nucleotide sequence ID" value="NZ_BNJG01000001.1"/>
</dbReference>
<dbReference type="PANTHER" id="PTHR34818:SF1">
    <property type="entry name" value="PROTEIN BLI-3"/>
    <property type="match status" value="1"/>
</dbReference>
<sequence length="165" mass="18714">MAGPEKKSDVKLLADKIKDIRIAMMTTQEADGTLRSRPMATQDVEFDGDLWFFTSSDAPKVSEVSQHHQVNISYSKPGDNLFVSVSGVAELVRDHDKIKHYWRPFYKPWFSQGLDDPTLALLKVHVEGAEYWDVPSGKMTLLYRLTKKAAGAREDIGEDIKLDMR</sequence>
<dbReference type="EMBL" id="BNJG01000001">
    <property type="protein sequence ID" value="GHO54981.1"/>
    <property type="molecule type" value="Genomic_DNA"/>
</dbReference>
<dbReference type="InterPro" id="IPR038725">
    <property type="entry name" value="YdaG_split_barrel_FMN-bd"/>
</dbReference>
<dbReference type="InterPro" id="IPR012349">
    <property type="entry name" value="Split_barrel_FMN-bd"/>
</dbReference>